<dbReference type="Proteomes" id="UP000790787">
    <property type="component" value="Chromosome 2"/>
</dbReference>
<name>A0AC58TEK8_TOBAC</name>
<accession>A0AC58TEK8</accession>
<sequence>MWQSGLKIFFPMLSTFRFSEYKKMREAIDKYEGGLEAFSRGYEKKGFTRSATGITYREWAPGAKWAALIGDFNNWNPNADIMTRNEFGVWEIFLPNNADGSPAIPHGPRVKVYSLLSLLNAGCKVFQGDTPSKVYSVSVSLLALSFS</sequence>
<proteinExistence type="predicted"/>
<dbReference type="RefSeq" id="XP_075095668.1">
    <property type="nucleotide sequence ID" value="XM_075239567.1"/>
</dbReference>
<keyword evidence="1" id="KW-1185">Reference proteome</keyword>
<organism evidence="1 2">
    <name type="scientific">Nicotiana tabacum</name>
    <name type="common">Common tobacco</name>
    <dbReference type="NCBI Taxonomy" id="4097"/>
    <lineage>
        <taxon>Eukaryota</taxon>
        <taxon>Viridiplantae</taxon>
        <taxon>Streptophyta</taxon>
        <taxon>Embryophyta</taxon>
        <taxon>Tracheophyta</taxon>
        <taxon>Spermatophyta</taxon>
        <taxon>Magnoliopsida</taxon>
        <taxon>eudicotyledons</taxon>
        <taxon>Gunneridae</taxon>
        <taxon>Pentapetalae</taxon>
        <taxon>asterids</taxon>
        <taxon>lamiids</taxon>
        <taxon>Solanales</taxon>
        <taxon>Solanaceae</taxon>
        <taxon>Nicotianoideae</taxon>
        <taxon>Nicotianeae</taxon>
        <taxon>Nicotiana</taxon>
    </lineage>
</organism>
<reference evidence="1" key="1">
    <citation type="journal article" date="2014" name="Nat. Commun.">
        <title>The tobacco genome sequence and its comparison with those of tomato and potato.</title>
        <authorList>
            <person name="Sierro N."/>
            <person name="Battey J.N."/>
            <person name="Ouadi S."/>
            <person name="Bakaher N."/>
            <person name="Bovet L."/>
            <person name="Willig A."/>
            <person name="Goepfert S."/>
            <person name="Peitsch M.C."/>
            <person name="Ivanov N.V."/>
        </authorList>
    </citation>
    <scope>NUCLEOTIDE SEQUENCE [LARGE SCALE GENOMIC DNA]</scope>
</reference>
<gene>
    <name evidence="2" type="primary">LOC107805835</name>
</gene>
<evidence type="ECO:0000313" key="1">
    <source>
        <dbReference type="Proteomes" id="UP000790787"/>
    </source>
</evidence>
<reference evidence="2" key="2">
    <citation type="submission" date="2025-08" db="UniProtKB">
        <authorList>
            <consortium name="RefSeq"/>
        </authorList>
    </citation>
    <scope>IDENTIFICATION</scope>
    <source>
        <tissue evidence="2">Leaf</tissue>
    </source>
</reference>
<evidence type="ECO:0000313" key="2">
    <source>
        <dbReference type="RefSeq" id="XP_075095668.1"/>
    </source>
</evidence>
<protein>
    <submittedName>
        <fullName evidence="2">1,4-alpha-glucan-branching enzyme 2-2, chloroplastic/amyloplastic-like</fullName>
    </submittedName>
</protein>